<dbReference type="SMART" id="SM00389">
    <property type="entry name" value="HOX"/>
    <property type="match status" value="1"/>
</dbReference>
<name>A0AAV9ADL9_ACOGR</name>
<keyword evidence="2 5" id="KW-0238">DNA-binding</keyword>
<keyword evidence="3 5" id="KW-0371">Homeobox</keyword>
<evidence type="ECO:0000256" key="6">
    <source>
        <dbReference type="RuleBase" id="RU000682"/>
    </source>
</evidence>
<accession>A0AAV9ADL9</accession>
<dbReference type="Gene3D" id="1.10.10.60">
    <property type="entry name" value="Homeodomain-like"/>
    <property type="match status" value="1"/>
</dbReference>
<keyword evidence="7" id="KW-0175">Coiled coil</keyword>
<dbReference type="AlphaFoldDB" id="A0AAV9ADL9"/>
<evidence type="ECO:0000256" key="3">
    <source>
        <dbReference type="ARBA" id="ARBA00023155"/>
    </source>
</evidence>
<evidence type="ECO:0000256" key="7">
    <source>
        <dbReference type="SAM" id="Coils"/>
    </source>
</evidence>
<feature type="DNA-binding region" description="Homeobox" evidence="5">
    <location>
        <begin position="69"/>
        <end position="128"/>
    </location>
</feature>
<feature type="domain" description="Homeobox" evidence="9">
    <location>
        <begin position="67"/>
        <end position="127"/>
    </location>
</feature>
<dbReference type="GO" id="GO:0000981">
    <property type="term" value="F:DNA-binding transcription factor activity, RNA polymerase II-specific"/>
    <property type="evidence" value="ECO:0007669"/>
    <property type="project" value="InterPro"/>
</dbReference>
<dbReference type="InterPro" id="IPR009057">
    <property type="entry name" value="Homeodomain-like_sf"/>
</dbReference>
<sequence length="330" mass="36459">MNNYKEMGFPFSNQQATRIVGDGRNGGVLGNYSFNIGVTDVDYDGLSGSGSTGDSITGFTAININSKNDDNNYQRYTKEQIEVLQNIFDRCPNPDEKERRELSQLLKLSKSQIKFWFQNRRSYMKIQMERQENSLLKEENERIRKENEALIERMSKHICSNCRGDNGESSSLLLFESSMQELQLREENACIGKEIQQLITQIEIKSREALPIPMGHVPPQHQSGVTSSHNINIATNDLGLINIINAPVGNANFTSGGFIGPSSSSAFRLVTPQHSPTTTSEFVKDSSGSSSTEPLAGQPPNMDDLATERVSTTDGWLGAMTRSGGSCSES</sequence>
<feature type="coiled-coil region" evidence="7">
    <location>
        <begin position="126"/>
        <end position="153"/>
    </location>
</feature>
<dbReference type="EMBL" id="JAUJYN010000010">
    <property type="protein sequence ID" value="KAK1262257.1"/>
    <property type="molecule type" value="Genomic_DNA"/>
</dbReference>
<evidence type="ECO:0000313" key="10">
    <source>
        <dbReference type="EMBL" id="KAK1262257.1"/>
    </source>
</evidence>
<dbReference type="PANTHER" id="PTHR45654:SF77">
    <property type="entry name" value="HOMEOBOX-LEUCINE ZIPPER PROTEIN MERISTEM L1"/>
    <property type="match status" value="1"/>
</dbReference>
<dbReference type="InterPro" id="IPR042160">
    <property type="entry name" value="HD-Zip_IV"/>
</dbReference>
<evidence type="ECO:0000256" key="5">
    <source>
        <dbReference type="PROSITE-ProRule" id="PRU00108"/>
    </source>
</evidence>
<protein>
    <submittedName>
        <fullName evidence="10">Homeobox-leucine zipper protein ROC4</fullName>
    </submittedName>
</protein>
<evidence type="ECO:0000256" key="2">
    <source>
        <dbReference type="ARBA" id="ARBA00023125"/>
    </source>
</evidence>
<proteinExistence type="predicted"/>
<dbReference type="PROSITE" id="PS00027">
    <property type="entry name" value="HOMEOBOX_1"/>
    <property type="match status" value="1"/>
</dbReference>
<dbReference type="Pfam" id="PF00046">
    <property type="entry name" value="Homeodomain"/>
    <property type="match status" value="1"/>
</dbReference>
<dbReference type="PROSITE" id="PS50071">
    <property type="entry name" value="HOMEOBOX_2"/>
    <property type="match status" value="1"/>
</dbReference>
<evidence type="ECO:0000256" key="8">
    <source>
        <dbReference type="SAM" id="MobiDB-lite"/>
    </source>
</evidence>
<reference evidence="10" key="2">
    <citation type="submission" date="2023-06" db="EMBL/GenBank/DDBJ databases">
        <authorList>
            <person name="Ma L."/>
            <person name="Liu K.-W."/>
            <person name="Li Z."/>
            <person name="Hsiao Y.-Y."/>
            <person name="Qi Y."/>
            <person name="Fu T."/>
            <person name="Tang G."/>
            <person name="Zhang D."/>
            <person name="Sun W.-H."/>
            <person name="Liu D.-K."/>
            <person name="Li Y."/>
            <person name="Chen G.-Z."/>
            <person name="Liu X.-D."/>
            <person name="Liao X.-Y."/>
            <person name="Jiang Y.-T."/>
            <person name="Yu X."/>
            <person name="Hao Y."/>
            <person name="Huang J."/>
            <person name="Zhao X.-W."/>
            <person name="Ke S."/>
            <person name="Chen Y.-Y."/>
            <person name="Wu W.-L."/>
            <person name="Hsu J.-L."/>
            <person name="Lin Y.-F."/>
            <person name="Huang M.-D."/>
            <person name="Li C.-Y."/>
            <person name="Huang L."/>
            <person name="Wang Z.-W."/>
            <person name="Zhao X."/>
            <person name="Zhong W.-Y."/>
            <person name="Peng D.-H."/>
            <person name="Ahmad S."/>
            <person name="Lan S."/>
            <person name="Zhang J.-S."/>
            <person name="Tsai W.-C."/>
            <person name="Van De Peer Y."/>
            <person name="Liu Z.-J."/>
        </authorList>
    </citation>
    <scope>NUCLEOTIDE SEQUENCE</scope>
    <source>
        <strain evidence="10">SCP</strain>
        <tissue evidence="10">Leaves</tissue>
    </source>
</reference>
<dbReference type="CDD" id="cd00086">
    <property type="entry name" value="homeodomain"/>
    <property type="match status" value="1"/>
</dbReference>
<keyword evidence="4 5" id="KW-0539">Nucleus</keyword>
<organism evidence="10 11">
    <name type="scientific">Acorus gramineus</name>
    <name type="common">Dwarf sweet flag</name>
    <dbReference type="NCBI Taxonomy" id="55184"/>
    <lineage>
        <taxon>Eukaryota</taxon>
        <taxon>Viridiplantae</taxon>
        <taxon>Streptophyta</taxon>
        <taxon>Embryophyta</taxon>
        <taxon>Tracheophyta</taxon>
        <taxon>Spermatophyta</taxon>
        <taxon>Magnoliopsida</taxon>
        <taxon>Liliopsida</taxon>
        <taxon>Acoraceae</taxon>
        <taxon>Acorus</taxon>
    </lineage>
</organism>
<dbReference type="InterPro" id="IPR017970">
    <property type="entry name" value="Homeobox_CS"/>
</dbReference>
<evidence type="ECO:0000259" key="9">
    <source>
        <dbReference type="PROSITE" id="PS50071"/>
    </source>
</evidence>
<dbReference type="GO" id="GO:0003677">
    <property type="term" value="F:DNA binding"/>
    <property type="evidence" value="ECO:0007669"/>
    <property type="project" value="UniProtKB-UniRule"/>
</dbReference>
<comment type="caution">
    <text evidence="10">The sequence shown here is derived from an EMBL/GenBank/DDBJ whole genome shotgun (WGS) entry which is preliminary data.</text>
</comment>
<dbReference type="InterPro" id="IPR001356">
    <property type="entry name" value="HD"/>
</dbReference>
<reference evidence="10" key="1">
    <citation type="journal article" date="2023" name="Nat. Commun.">
        <title>Diploid and tetraploid genomes of Acorus and the evolution of monocots.</title>
        <authorList>
            <person name="Ma L."/>
            <person name="Liu K.W."/>
            <person name="Li Z."/>
            <person name="Hsiao Y.Y."/>
            <person name="Qi Y."/>
            <person name="Fu T."/>
            <person name="Tang G.D."/>
            <person name="Zhang D."/>
            <person name="Sun W.H."/>
            <person name="Liu D.K."/>
            <person name="Li Y."/>
            <person name="Chen G.Z."/>
            <person name="Liu X.D."/>
            <person name="Liao X.Y."/>
            <person name="Jiang Y.T."/>
            <person name="Yu X."/>
            <person name="Hao Y."/>
            <person name="Huang J."/>
            <person name="Zhao X.W."/>
            <person name="Ke S."/>
            <person name="Chen Y.Y."/>
            <person name="Wu W.L."/>
            <person name="Hsu J.L."/>
            <person name="Lin Y.F."/>
            <person name="Huang M.D."/>
            <person name="Li C.Y."/>
            <person name="Huang L."/>
            <person name="Wang Z.W."/>
            <person name="Zhao X."/>
            <person name="Zhong W.Y."/>
            <person name="Peng D.H."/>
            <person name="Ahmad S."/>
            <person name="Lan S."/>
            <person name="Zhang J.S."/>
            <person name="Tsai W.C."/>
            <person name="Van de Peer Y."/>
            <person name="Liu Z.J."/>
        </authorList>
    </citation>
    <scope>NUCLEOTIDE SEQUENCE</scope>
    <source>
        <strain evidence="10">SCP</strain>
    </source>
</reference>
<feature type="region of interest" description="Disordered" evidence="8">
    <location>
        <begin position="269"/>
        <end position="330"/>
    </location>
</feature>
<dbReference type="GO" id="GO:0005634">
    <property type="term" value="C:nucleus"/>
    <property type="evidence" value="ECO:0007669"/>
    <property type="project" value="UniProtKB-SubCell"/>
</dbReference>
<dbReference type="SUPFAM" id="SSF46689">
    <property type="entry name" value="Homeodomain-like"/>
    <property type="match status" value="1"/>
</dbReference>
<keyword evidence="11" id="KW-1185">Reference proteome</keyword>
<evidence type="ECO:0000256" key="1">
    <source>
        <dbReference type="ARBA" id="ARBA00004123"/>
    </source>
</evidence>
<feature type="compositionally biased region" description="Polar residues" evidence="8">
    <location>
        <begin position="269"/>
        <end position="293"/>
    </location>
</feature>
<dbReference type="PANTHER" id="PTHR45654">
    <property type="entry name" value="HOMEOBOX-LEUCINE ZIPPER PROTEIN MERISTEM L1"/>
    <property type="match status" value="1"/>
</dbReference>
<evidence type="ECO:0000256" key="4">
    <source>
        <dbReference type="ARBA" id="ARBA00023242"/>
    </source>
</evidence>
<comment type="subcellular location">
    <subcellularLocation>
        <location evidence="1 5 6">Nucleus</location>
    </subcellularLocation>
</comment>
<dbReference type="Proteomes" id="UP001179952">
    <property type="component" value="Unassembled WGS sequence"/>
</dbReference>
<gene>
    <name evidence="10" type="ORF">QJS04_geneDACA020352</name>
</gene>
<evidence type="ECO:0000313" key="11">
    <source>
        <dbReference type="Proteomes" id="UP001179952"/>
    </source>
</evidence>